<reference evidence="4 5" key="1">
    <citation type="submission" date="2019-01" db="EMBL/GenBank/DDBJ databases">
        <title>Genome Assembly of Collichthys lucidus.</title>
        <authorList>
            <person name="Cai M."/>
            <person name="Xiao S."/>
        </authorList>
    </citation>
    <scope>NUCLEOTIDE SEQUENCE [LARGE SCALE GENOMIC DNA]</scope>
    <source>
        <strain evidence="4">JT15FE1705JMU</strain>
        <tissue evidence="4">Muscle</tissue>
    </source>
</reference>
<protein>
    <recommendedName>
        <fullName evidence="3">C2H2-type domain-containing protein</fullName>
    </recommendedName>
</protein>
<evidence type="ECO:0000256" key="1">
    <source>
        <dbReference type="SAM" id="MobiDB-lite"/>
    </source>
</evidence>
<accession>A0A4U5UTP2</accession>
<evidence type="ECO:0000256" key="2">
    <source>
        <dbReference type="SAM" id="SignalP"/>
    </source>
</evidence>
<dbReference type="EMBL" id="CM014088">
    <property type="protein sequence ID" value="TKS78088.1"/>
    <property type="molecule type" value="Genomic_DNA"/>
</dbReference>
<organism evidence="4 5">
    <name type="scientific">Collichthys lucidus</name>
    <name type="common">Big head croaker</name>
    <name type="synonym">Sciaena lucida</name>
    <dbReference type="NCBI Taxonomy" id="240159"/>
    <lineage>
        <taxon>Eukaryota</taxon>
        <taxon>Metazoa</taxon>
        <taxon>Chordata</taxon>
        <taxon>Craniata</taxon>
        <taxon>Vertebrata</taxon>
        <taxon>Euteleostomi</taxon>
        <taxon>Actinopterygii</taxon>
        <taxon>Neopterygii</taxon>
        <taxon>Teleostei</taxon>
        <taxon>Neoteleostei</taxon>
        <taxon>Acanthomorphata</taxon>
        <taxon>Eupercaria</taxon>
        <taxon>Sciaenidae</taxon>
        <taxon>Collichthys</taxon>
    </lineage>
</organism>
<evidence type="ECO:0000313" key="4">
    <source>
        <dbReference type="EMBL" id="TKS78088.1"/>
    </source>
</evidence>
<feature type="signal peptide" evidence="2">
    <location>
        <begin position="1"/>
        <end position="28"/>
    </location>
</feature>
<dbReference type="PROSITE" id="PS00028">
    <property type="entry name" value="ZINC_FINGER_C2H2_1"/>
    <property type="match status" value="1"/>
</dbReference>
<evidence type="ECO:0000313" key="5">
    <source>
        <dbReference type="Proteomes" id="UP000298787"/>
    </source>
</evidence>
<sequence length="359" mass="40064">MIWRCVICFVFVALSLKSLLSHINSAHSRSPDFRVVCGIDGCSKEYRVYNSLWYHIRRNHREHLESGSSKSRRERTATATSSREATSAVNRNMWACRPATVENREHQMGEAVMENRVQAEDVLIEENRVQSCPYSVSPQHFGAFDSTASLFSGFDNGISPSHPALSQTVDGTLNKTLNIPDVPCPAAVDSSASCQSKRGVNDVLAAMQQYQALLVTNLRSQLQTVFQQHQGRERHVNSVSSGFSLESCRRLHTQQEVSCIPSCAAEDKEESEQEMAPFLTHYKIGISDLLMFLIFPSHLSADALAHDTFYPSLVCLVVVASGLLCTREPSEHIQVISCPGKVMLNARDEKKESSYQCYK</sequence>
<feature type="chain" id="PRO_5020446660" description="C2H2-type domain-containing protein" evidence="2">
    <location>
        <begin position="29"/>
        <end position="359"/>
    </location>
</feature>
<feature type="domain" description="C2H2-type" evidence="3">
    <location>
        <begin position="37"/>
        <end position="60"/>
    </location>
</feature>
<keyword evidence="2" id="KW-0732">Signal</keyword>
<proteinExistence type="predicted"/>
<dbReference type="Proteomes" id="UP000298787">
    <property type="component" value="Chromosome 11"/>
</dbReference>
<dbReference type="SMART" id="SM00355">
    <property type="entry name" value="ZnF_C2H2"/>
    <property type="match status" value="2"/>
</dbReference>
<feature type="region of interest" description="Disordered" evidence="1">
    <location>
        <begin position="64"/>
        <end position="85"/>
    </location>
</feature>
<evidence type="ECO:0000259" key="3">
    <source>
        <dbReference type="PROSITE" id="PS00028"/>
    </source>
</evidence>
<gene>
    <name evidence="4" type="ORF">D9C73_013086</name>
</gene>
<name>A0A4U5UTP2_COLLU</name>
<dbReference type="InterPro" id="IPR013087">
    <property type="entry name" value="Znf_C2H2_type"/>
</dbReference>
<dbReference type="AlphaFoldDB" id="A0A4U5UTP2"/>
<keyword evidence="5" id="KW-1185">Reference proteome</keyword>